<comment type="subunit">
    <text evidence="8">Monomer.</text>
</comment>
<evidence type="ECO:0000256" key="7">
    <source>
        <dbReference type="ARBA" id="ARBA00047364"/>
    </source>
</evidence>
<dbReference type="GO" id="GO:0005737">
    <property type="term" value="C:cytoplasm"/>
    <property type="evidence" value="ECO:0007669"/>
    <property type="project" value="UniProtKB-SubCell"/>
</dbReference>
<evidence type="ECO:0000256" key="4">
    <source>
        <dbReference type="ARBA" id="ARBA00022840"/>
    </source>
</evidence>
<name>A0A4R2PTJ3_RHOSA</name>
<feature type="domain" description="Methionyl-tRNA synthetase anticodon-binding" evidence="10">
    <location>
        <begin position="379"/>
        <end position="515"/>
    </location>
</feature>
<dbReference type="CDD" id="cd00814">
    <property type="entry name" value="MetRS_core"/>
    <property type="match status" value="1"/>
</dbReference>
<dbReference type="InterPro" id="IPR015413">
    <property type="entry name" value="Methionyl/Leucyl_tRNA_Synth"/>
</dbReference>
<dbReference type="AlphaFoldDB" id="A0A4R2PTJ3"/>
<dbReference type="InterPro" id="IPR033911">
    <property type="entry name" value="MetRS_core"/>
</dbReference>
<dbReference type="GO" id="GO:0005524">
    <property type="term" value="F:ATP binding"/>
    <property type="evidence" value="ECO:0007669"/>
    <property type="project" value="UniProtKB-UniRule"/>
</dbReference>
<dbReference type="Pfam" id="PF09334">
    <property type="entry name" value="tRNA-synt_1g"/>
    <property type="match status" value="1"/>
</dbReference>
<evidence type="ECO:0000259" key="9">
    <source>
        <dbReference type="Pfam" id="PF09334"/>
    </source>
</evidence>
<comment type="caution">
    <text evidence="8">Lacks conserved residue(s) required for the propagation of feature annotation.</text>
</comment>
<gene>
    <name evidence="8" type="primary">metG</name>
    <name evidence="11" type="ORF">EV659_101237</name>
</gene>
<dbReference type="HAMAP" id="MF_01228">
    <property type="entry name" value="Met_tRNA_synth_type2"/>
    <property type="match status" value="1"/>
</dbReference>
<comment type="similarity">
    <text evidence="8">Belongs to the class-I aminoacyl-tRNA synthetase family. MetG type 2B subfamily.</text>
</comment>
<dbReference type="EMBL" id="SLXO01000001">
    <property type="protein sequence ID" value="TCP38338.1"/>
    <property type="molecule type" value="Genomic_DNA"/>
</dbReference>
<evidence type="ECO:0000259" key="10">
    <source>
        <dbReference type="Pfam" id="PF19303"/>
    </source>
</evidence>
<feature type="short sequence motif" description="'HIGH' region" evidence="8">
    <location>
        <begin position="15"/>
        <end position="25"/>
    </location>
</feature>
<evidence type="ECO:0000256" key="2">
    <source>
        <dbReference type="ARBA" id="ARBA00022598"/>
    </source>
</evidence>
<dbReference type="Proteomes" id="UP000295399">
    <property type="component" value="Unassembled WGS sequence"/>
</dbReference>
<keyword evidence="6 8" id="KW-0030">Aminoacyl-tRNA synthetase</keyword>
<dbReference type="GO" id="GO:0006431">
    <property type="term" value="P:methionyl-tRNA aminoacylation"/>
    <property type="evidence" value="ECO:0007669"/>
    <property type="project" value="UniProtKB-UniRule"/>
</dbReference>
<evidence type="ECO:0000256" key="6">
    <source>
        <dbReference type="ARBA" id="ARBA00023146"/>
    </source>
</evidence>
<keyword evidence="4 8" id="KW-0067">ATP-binding</keyword>
<proteinExistence type="inferred from homology"/>
<dbReference type="Gene3D" id="3.40.50.620">
    <property type="entry name" value="HUPs"/>
    <property type="match status" value="1"/>
</dbReference>
<keyword evidence="5 8" id="KW-0648">Protein biosynthesis</keyword>
<organism evidence="11 12">
    <name type="scientific">Rhodothalassium salexigens DSM 2132</name>
    <dbReference type="NCBI Taxonomy" id="1188247"/>
    <lineage>
        <taxon>Bacteria</taxon>
        <taxon>Pseudomonadati</taxon>
        <taxon>Pseudomonadota</taxon>
        <taxon>Alphaproteobacteria</taxon>
        <taxon>Rhodothalassiales</taxon>
        <taxon>Rhodothalassiaceae</taxon>
        <taxon>Rhodothalassium</taxon>
    </lineage>
</organism>
<dbReference type="FunCoup" id="A0A4R2PTJ3">
    <property type="interactions" value="563"/>
</dbReference>
<dbReference type="InterPro" id="IPR014729">
    <property type="entry name" value="Rossmann-like_a/b/a_fold"/>
</dbReference>
<dbReference type="GO" id="GO:0004825">
    <property type="term" value="F:methionine-tRNA ligase activity"/>
    <property type="evidence" value="ECO:0007669"/>
    <property type="project" value="UniProtKB-UniRule"/>
</dbReference>
<keyword evidence="2 8" id="KW-0436">Ligase</keyword>
<dbReference type="RefSeq" id="WP_132706704.1">
    <property type="nucleotide sequence ID" value="NZ_JACIGF010000001.1"/>
</dbReference>
<evidence type="ECO:0000256" key="5">
    <source>
        <dbReference type="ARBA" id="ARBA00022917"/>
    </source>
</evidence>
<dbReference type="InParanoid" id="A0A4R2PTJ3"/>
<reference evidence="11 12" key="1">
    <citation type="submission" date="2019-03" db="EMBL/GenBank/DDBJ databases">
        <title>Genomic Encyclopedia of Type Strains, Phase IV (KMG-IV): sequencing the most valuable type-strain genomes for metagenomic binning, comparative biology and taxonomic classification.</title>
        <authorList>
            <person name="Goeker M."/>
        </authorList>
    </citation>
    <scope>NUCLEOTIDE SEQUENCE [LARGE SCALE GENOMIC DNA]</scope>
    <source>
        <strain evidence="11 12">DSM 2132</strain>
    </source>
</reference>
<dbReference type="OrthoDB" id="9810191at2"/>
<evidence type="ECO:0000313" key="11">
    <source>
        <dbReference type="EMBL" id="TCP38338.1"/>
    </source>
</evidence>
<feature type="domain" description="Methionyl/Leucyl tRNA synthetase" evidence="9">
    <location>
        <begin position="8"/>
        <end position="368"/>
    </location>
</feature>
<sequence length="519" mass="57734">MSADKTPFYVTTPIYYVNDVPHIGHAYTTLACDMLARFKRLDGHEVFFLTGTDEHGQKVQKSAAQAGVDPQAFCDRVSGRFKVLLDAMNFSNDQFIRTTEDRHKRAAQDLWRRIADNGHIYLDSYAGWYAVRDEAYYAESELTKAEDGSLLAPTGAPVEWVEEESYFFDLSKWQQPLLDLYDRRPDFVKPQSRLNEVRSFVAGGLRDLSISRTTFDWGVPVPDAPGHIMYVWIDALTNYLTALDYPETGAGSAYDRFWPGALHIVGKDILRFHAVYWPAFLMAAGLEPPHRVFAHGWWTKEGQKISKSLGNVLDPFDLVERFGRDPVRYFMMREVPFGNDGDFATDGFVGRCNADLANGIGNLAQRTLSMIHKNCAGAVPEPGPLTDDDLAFLAQVDGALDDVRPHIDAQAPHLALEAIWARVSAGDGYISAQAPWTLKKTDPARMATVLYVTAEAVRQIAILMQPIVPEAAASLLDQLGQGADDRRFERLGAGHRLTPGIAIAKPQGVFPRIEVEAGV</sequence>
<dbReference type="Gene3D" id="2.170.220.10">
    <property type="match status" value="1"/>
</dbReference>
<dbReference type="InterPro" id="IPR014758">
    <property type="entry name" value="Met-tRNA_synth"/>
</dbReference>
<dbReference type="InterPro" id="IPR023457">
    <property type="entry name" value="Met-tRNA_synth_2"/>
</dbReference>
<dbReference type="InterPro" id="IPR041872">
    <property type="entry name" value="Anticodon_Met"/>
</dbReference>
<dbReference type="NCBIfam" id="TIGR00398">
    <property type="entry name" value="metG"/>
    <property type="match status" value="1"/>
</dbReference>
<evidence type="ECO:0000313" key="12">
    <source>
        <dbReference type="Proteomes" id="UP000295399"/>
    </source>
</evidence>
<dbReference type="PROSITE" id="PS51257">
    <property type="entry name" value="PROKAR_LIPOPROTEIN"/>
    <property type="match status" value="1"/>
</dbReference>
<dbReference type="PANTHER" id="PTHR43326">
    <property type="entry name" value="METHIONYL-TRNA SYNTHETASE"/>
    <property type="match status" value="1"/>
</dbReference>
<dbReference type="PRINTS" id="PR01041">
    <property type="entry name" value="TRNASYNTHMET"/>
</dbReference>
<dbReference type="Pfam" id="PF19303">
    <property type="entry name" value="Anticodon_3"/>
    <property type="match status" value="1"/>
</dbReference>
<evidence type="ECO:0000256" key="8">
    <source>
        <dbReference type="HAMAP-Rule" id="MF_01228"/>
    </source>
</evidence>
<dbReference type="FunFam" id="2.170.220.10:FF:000001">
    <property type="entry name" value="methionine--tRNA ligase, mitochondrial"/>
    <property type="match status" value="1"/>
</dbReference>
<dbReference type="EC" id="6.1.1.10" evidence="8"/>
<keyword evidence="3 8" id="KW-0547">Nucleotide-binding</keyword>
<accession>A0A4R2PTJ3</accession>
<dbReference type="SUPFAM" id="SSF52374">
    <property type="entry name" value="Nucleotidylyl transferase"/>
    <property type="match status" value="1"/>
</dbReference>
<dbReference type="SUPFAM" id="SSF47323">
    <property type="entry name" value="Anticodon-binding domain of a subclass of class I aminoacyl-tRNA synthetases"/>
    <property type="match status" value="1"/>
</dbReference>
<keyword evidence="8" id="KW-0963">Cytoplasm</keyword>
<protein>
    <recommendedName>
        <fullName evidence="8">Methionine--tRNA ligase</fullName>
        <ecNumber evidence="8">6.1.1.10</ecNumber>
    </recommendedName>
    <alternativeName>
        <fullName evidence="8">Methionyl-tRNA synthetase</fullName>
        <shortName evidence="8">MetRS</shortName>
    </alternativeName>
</protein>
<comment type="function">
    <text evidence="1 8">Is required not only for elongation of protein synthesis but also for the initiation of all mRNA translation through initiator tRNA(fMet) aminoacylation.</text>
</comment>
<dbReference type="CDD" id="cd07957">
    <property type="entry name" value="Anticodon_Ia_Met"/>
    <property type="match status" value="1"/>
</dbReference>
<comment type="caution">
    <text evidence="11">The sequence shown here is derived from an EMBL/GenBank/DDBJ whole genome shotgun (WGS) entry which is preliminary data.</text>
</comment>
<comment type="catalytic activity">
    <reaction evidence="7 8">
        <text>tRNA(Met) + L-methionine + ATP = L-methionyl-tRNA(Met) + AMP + diphosphate</text>
        <dbReference type="Rhea" id="RHEA:13481"/>
        <dbReference type="Rhea" id="RHEA-COMP:9667"/>
        <dbReference type="Rhea" id="RHEA-COMP:9698"/>
        <dbReference type="ChEBI" id="CHEBI:30616"/>
        <dbReference type="ChEBI" id="CHEBI:33019"/>
        <dbReference type="ChEBI" id="CHEBI:57844"/>
        <dbReference type="ChEBI" id="CHEBI:78442"/>
        <dbReference type="ChEBI" id="CHEBI:78530"/>
        <dbReference type="ChEBI" id="CHEBI:456215"/>
        <dbReference type="EC" id="6.1.1.10"/>
    </reaction>
</comment>
<evidence type="ECO:0000256" key="1">
    <source>
        <dbReference type="ARBA" id="ARBA00003314"/>
    </source>
</evidence>
<comment type="subcellular location">
    <subcellularLocation>
        <location evidence="8">Cytoplasm</location>
    </subcellularLocation>
</comment>
<feature type="short sequence motif" description="'KMSKS' region" evidence="8">
    <location>
        <begin position="304"/>
        <end position="308"/>
    </location>
</feature>
<dbReference type="Gene3D" id="1.10.730.10">
    <property type="entry name" value="Isoleucyl-tRNA Synthetase, Domain 1"/>
    <property type="match status" value="1"/>
</dbReference>
<dbReference type="InterPro" id="IPR009080">
    <property type="entry name" value="tRNAsynth_Ia_anticodon-bd"/>
</dbReference>
<evidence type="ECO:0000256" key="3">
    <source>
        <dbReference type="ARBA" id="ARBA00022741"/>
    </source>
</evidence>
<keyword evidence="12" id="KW-1185">Reference proteome</keyword>
<dbReference type="PANTHER" id="PTHR43326:SF1">
    <property type="entry name" value="METHIONINE--TRNA LIGASE, MITOCHONDRIAL"/>
    <property type="match status" value="1"/>
</dbReference>
<dbReference type="NCBIfam" id="NF008900">
    <property type="entry name" value="PRK12267.1"/>
    <property type="match status" value="1"/>
</dbReference>